<sequence length="449" mass="52601">MKNLIIMEFNELCPQLIKKFMDEGKLPNFKKLYSKSLIKLTDAKAKGEDLNPWVQWVDLHTGVNYKDHGVKKLNESKTYNGNFTWDVLAKKGNVRSWICGSMNASYSHSFKGRFLPDPWSGNIAPFPLGEMDNLYRFVSQNVQGHSGSNQPISNFEFLSAILKNGVSKRTIAKLAIQVLREKLKFGKTWERAMLLDWVQFDVFKHYYNVERPQFCTFFSNTVAHYQHHYWYDYEPDIFRNIIDHRIDAKKSRAIERAYINTDKLLGKLKNLVGKNCAIVFVTGLSQKPYTKNQRFYYHVRDTNNFKNLFKVPSSVPYEAVMADQFQLTADSIQEAEKIKASLDSYEMDSDRYFHEGTNKLFLTFVEGKKVYVQCRCNKLVEENAKFFHSNTRTFYSFYDHFYRMGEMKSGMHDPIGSYWFFDGVNQHKVFNEPVPPSQVHFDVLEYMGV</sequence>
<name>A0ABX7MVG7_9GAMM</name>
<dbReference type="EMBL" id="CP071247">
    <property type="protein sequence ID" value="QSP95450.1"/>
    <property type="molecule type" value="Genomic_DNA"/>
</dbReference>
<evidence type="ECO:0000313" key="1">
    <source>
        <dbReference type="EMBL" id="QSP95450.1"/>
    </source>
</evidence>
<gene>
    <name evidence="1" type="ORF">LPB19_03255</name>
</gene>
<organism evidence="1 2">
    <name type="scientific">Marinobacter salinisoli</name>
    <dbReference type="NCBI Taxonomy" id="2769486"/>
    <lineage>
        <taxon>Bacteria</taxon>
        <taxon>Pseudomonadati</taxon>
        <taxon>Pseudomonadota</taxon>
        <taxon>Gammaproteobacteria</taxon>
        <taxon>Pseudomonadales</taxon>
        <taxon>Marinobacteraceae</taxon>
        <taxon>Marinobacter</taxon>
    </lineage>
</organism>
<dbReference type="Proteomes" id="UP000663555">
    <property type="component" value="Chromosome"/>
</dbReference>
<evidence type="ECO:0000313" key="2">
    <source>
        <dbReference type="Proteomes" id="UP000663555"/>
    </source>
</evidence>
<dbReference type="InterPro" id="IPR017850">
    <property type="entry name" value="Alkaline_phosphatase_core_sf"/>
</dbReference>
<dbReference type="Gene3D" id="3.40.720.10">
    <property type="entry name" value="Alkaline Phosphatase, subunit A"/>
    <property type="match status" value="1"/>
</dbReference>
<proteinExistence type="predicted"/>
<dbReference type="RefSeq" id="WP_206644689.1">
    <property type="nucleotide sequence ID" value="NZ_CP071247.1"/>
</dbReference>
<protein>
    <recommendedName>
        <fullName evidence="3">Phosphodiesterase</fullName>
    </recommendedName>
</protein>
<reference evidence="1 2" key="1">
    <citation type="submission" date="2021-03" db="EMBL/GenBank/DDBJ databases">
        <title>Genome sequencing of Marinobacter sp. LPB0319.</title>
        <authorList>
            <person name="Kim J."/>
        </authorList>
    </citation>
    <scope>NUCLEOTIDE SEQUENCE [LARGE SCALE GENOMIC DNA]</scope>
    <source>
        <strain evidence="1 2">LPB0319</strain>
    </source>
</reference>
<accession>A0ABX7MVG7</accession>
<evidence type="ECO:0008006" key="3">
    <source>
        <dbReference type="Google" id="ProtNLM"/>
    </source>
</evidence>
<dbReference type="SUPFAM" id="SSF53649">
    <property type="entry name" value="Alkaline phosphatase-like"/>
    <property type="match status" value="1"/>
</dbReference>
<keyword evidence="2" id="KW-1185">Reference proteome</keyword>